<evidence type="ECO:0000256" key="4">
    <source>
        <dbReference type="ARBA" id="ARBA00011738"/>
    </source>
</evidence>
<dbReference type="AlphaFoldDB" id="A0A1G1V8J5"/>
<dbReference type="Proteomes" id="UP000178319">
    <property type="component" value="Unassembled WGS sequence"/>
</dbReference>
<dbReference type="Pfam" id="PF02502">
    <property type="entry name" value="LacAB_rpiB"/>
    <property type="match status" value="1"/>
</dbReference>
<dbReference type="InterPro" id="IPR003500">
    <property type="entry name" value="RpiB_LacA_LacB"/>
</dbReference>
<accession>A0A1G1V8J5</accession>
<dbReference type="SUPFAM" id="SSF89623">
    <property type="entry name" value="Ribose/Galactose isomerase RpiB/AlsB"/>
    <property type="match status" value="1"/>
</dbReference>
<dbReference type="NCBIfam" id="TIGR00689">
    <property type="entry name" value="rpiB_lacA_lacB"/>
    <property type="match status" value="1"/>
</dbReference>
<dbReference type="InterPro" id="IPR036569">
    <property type="entry name" value="RpiB_LacA_LacB_sf"/>
</dbReference>
<evidence type="ECO:0000256" key="8">
    <source>
        <dbReference type="ARBA" id="ARBA00032117"/>
    </source>
</evidence>
<comment type="caution">
    <text evidence="9">The sequence shown here is derived from an EMBL/GenBank/DDBJ whole genome shotgun (WGS) entry which is preliminary data.</text>
</comment>
<dbReference type="GO" id="GO:0009052">
    <property type="term" value="P:pentose-phosphate shunt, non-oxidative branch"/>
    <property type="evidence" value="ECO:0007669"/>
    <property type="project" value="TreeGrafter"/>
</dbReference>
<comment type="pathway">
    <text evidence="2">Carbohydrate degradation; pentose phosphate pathway; D-ribose 5-phosphate from D-ribulose 5-phosphate (non-oxidative stage): step 1/1.</text>
</comment>
<sequence>MKIYIGADHGGFELKEKLRAFVEGLGYEVQDLGAHSLDEEDDYPDFVLPVGEQVSSEEGGMGIVIGRSGNGEAIAANKVGGVRAAVCASVEMARKAREHNNANVLSLGADFVDQETAKEIVRAFLETPFSDEPRHVRRIEKITQFER</sequence>
<gene>
    <name evidence="9" type="ORF">A3D26_01045</name>
</gene>
<evidence type="ECO:0000256" key="6">
    <source>
        <dbReference type="ARBA" id="ARBA00014007"/>
    </source>
</evidence>
<comment type="similarity">
    <text evidence="3">Belongs to the LacAB/RpiB family.</text>
</comment>
<evidence type="ECO:0000256" key="5">
    <source>
        <dbReference type="ARBA" id="ARBA00011959"/>
    </source>
</evidence>
<proteinExistence type="inferred from homology"/>
<comment type="subunit">
    <text evidence="4">Homodimer.</text>
</comment>
<evidence type="ECO:0000313" key="9">
    <source>
        <dbReference type="EMBL" id="OGY11683.1"/>
    </source>
</evidence>
<protein>
    <recommendedName>
        <fullName evidence="6">Ribose-5-phosphate isomerase B</fullName>
        <ecNumber evidence="5">5.3.1.6</ecNumber>
    </recommendedName>
    <alternativeName>
        <fullName evidence="8">Phosphoriboisomerase B</fullName>
    </alternativeName>
</protein>
<dbReference type="PIRSF" id="PIRSF005384">
    <property type="entry name" value="RpiB_LacA_B"/>
    <property type="match status" value="1"/>
</dbReference>
<evidence type="ECO:0000256" key="7">
    <source>
        <dbReference type="ARBA" id="ARBA00023235"/>
    </source>
</evidence>
<dbReference type="NCBIfam" id="TIGR02133">
    <property type="entry name" value="RPI_actino"/>
    <property type="match status" value="1"/>
</dbReference>
<dbReference type="Gene3D" id="3.40.1400.10">
    <property type="entry name" value="Sugar-phosphate isomerase, RpiB/LacA/LacB"/>
    <property type="match status" value="1"/>
</dbReference>
<dbReference type="PANTHER" id="PTHR30345">
    <property type="entry name" value="RIBOSE-5-PHOSPHATE ISOMERASE B"/>
    <property type="match status" value="1"/>
</dbReference>
<dbReference type="EC" id="5.3.1.6" evidence="5"/>
<dbReference type="PANTHER" id="PTHR30345:SF0">
    <property type="entry name" value="DNA DAMAGE-REPAIR_TOLERATION PROTEIN DRT102"/>
    <property type="match status" value="1"/>
</dbReference>
<dbReference type="EMBL" id="MHBZ01000013">
    <property type="protein sequence ID" value="OGY11683.1"/>
    <property type="molecule type" value="Genomic_DNA"/>
</dbReference>
<dbReference type="STRING" id="1797516.A3D26_01045"/>
<evidence type="ECO:0000256" key="2">
    <source>
        <dbReference type="ARBA" id="ARBA00004988"/>
    </source>
</evidence>
<dbReference type="GO" id="GO:0004751">
    <property type="term" value="F:ribose-5-phosphate isomerase activity"/>
    <property type="evidence" value="ECO:0007669"/>
    <property type="project" value="UniProtKB-EC"/>
</dbReference>
<name>A0A1G1V8J5_9BACT</name>
<evidence type="ECO:0000313" key="10">
    <source>
        <dbReference type="Proteomes" id="UP000178319"/>
    </source>
</evidence>
<dbReference type="NCBIfam" id="NF004051">
    <property type="entry name" value="PRK05571.1"/>
    <property type="match status" value="1"/>
</dbReference>
<comment type="catalytic activity">
    <reaction evidence="1">
        <text>aldehydo-D-ribose 5-phosphate = D-ribulose 5-phosphate</text>
        <dbReference type="Rhea" id="RHEA:14657"/>
        <dbReference type="ChEBI" id="CHEBI:58121"/>
        <dbReference type="ChEBI" id="CHEBI:58273"/>
        <dbReference type="EC" id="5.3.1.6"/>
    </reaction>
</comment>
<dbReference type="GO" id="GO:0019316">
    <property type="term" value="P:D-allose catabolic process"/>
    <property type="evidence" value="ECO:0007669"/>
    <property type="project" value="TreeGrafter"/>
</dbReference>
<keyword evidence="7 9" id="KW-0413">Isomerase</keyword>
<evidence type="ECO:0000256" key="3">
    <source>
        <dbReference type="ARBA" id="ARBA00008754"/>
    </source>
</evidence>
<evidence type="ECO:0000256" key="1">
    <source>
        <dbReference type="ARBA" id="ARBA00001713"/>
    </source>
</evidence>
<dbReference type="InterPro" id="IPR011860">
    <property type="entry name" value="Rib-5-P_Isoase_Actino"/>
</dbReference>
<organism evidence="9 10">
    <name type="scientific">Candidatus Blackburnbacteria bacterium RIFCSPHIGHO2_02_FULL_44_20</name>
    <dbReference type="NCBI Taxonomy" id="1797516"/>
    <lineage>
        <taxon>Bacteria</taxon>
        <taxon>Candidatus Blackburniibacteriota</taxon>
    </lineage>
</organism>
<reference evidence="9 10" key="1">
    <citation type="journal article" date="2016" name="Nat. Commun.">
        <title>Thousands of microbial genomes shed light on interconnected biogeochemical processes in an aquifer system.</title>
        <authorList>
            <person name="Anantharaman K."/>
            <person name="Brown C.T."/>
            <person name="Hug L.A."/>
            <person name="Sharon I."/>
            <person name="Castelle C.J."/>
            <person name="Probst A.J."/>
            <person name="Thomas B.C."/>
            <person name="Singh A."/>
            <person name="Wilkins M.J."/>
            <person name="Karaoz U."/>
            <person name="Brodie E.L."/>
            <person name="Williams K.H."/>
            <person name="Hubbard S.S."/>
            <person name="Banfield J.F."/>
        </authorList>
    </citation>
    <scope>NUCLEOTIDE SEQUENCE [LARGE SCALE GENOMIC DNA]</scope>
</reference>